<dbReference type="Proteomes" id="UP001234178">
    <property type="component" value="Unassembled WGS sequence"/>
</dbReference>
<sequence length="91" mass="10151">MMFFSVRMKSEVGPDPDEAAAMLEMGLFDPIPIVLKGDPSAVDLLFASLPQTRREERDDEAHRQRASIIVSIVPSTEKTCNPSTCKRVLLF</sequence>
<accession>A0ABQ9Z3W8</accession>
<evidence type="ECO:0000313" key="2">
    <source>
        <dbReference type="Proteomes" id="UP001234178"/>
    </source>
</evidence>
<name>A0ABQ9Z3W8_9CRUS</name>
<proteinExistence type="predicted"/>
<evidence type="ECO:0000313" key="1">
    <source>
        <dbReference type="EMBL" id="KAK4007581.1"/>
    </source>
</evidence>
<gene>
    <name evidence="1" type="ORF">OUZ56_012739</name>
</gene>
<protein>
    <submittedName>
        <fullName evidence="1">Uncharacterized protein</fullName>
    </submittedName>
</protein>
<reference evidence="1 2" key="1">
    <citation type="journal article" date="2023" name="Nucleic Acids Res.">
        <title>The hologenome of Daphnia magna reveals possible DNA methylation and microbiome-mediated evolution of the host genome.</title>
        <authorList>
            <person name="Chaturvedi A."/>
            <person name="Li X."/>
            <person name="Dhandapani V."/>
            <person name="Marshall H."/>
            <person name="Kissane S."/>
            <person name="Cuenca-Cambronero M."/>
            <person name="Asole G."/>
            <person name="Calvet F."/>
            <person name="Ruiz-Romero M."/>
            <person name="Marangio P."/>
            <person name="Guigo R."/>
            <person name="Rago D."/>
            <person name="Mirbahai L."/>
            <person name="Eastwood N."/>
            <person name="Colbourne J.K."/>
            <person name="Zhou J."/>
            <person name="Mallon E."/>
            <person name="Orsini L."/>
        </authorList>
    </citation>
    <scope>NUCLEOTIDE SEQUENCE [LARGE SCALE GENOMIC DNA]</scope>
    <source>
        <strain evidence="1">LRV0_1</strain>
    </source>
</reference>
<dbReference type="EMBL" id="JAOYFB010000002">
    <property type="protein sequence ID" value="KAK4007581.1"/>
    <property type="molecule type" value="Genomic_DNA"/>
</dbReference>
<keyword evidence="2" id="KW-1185">Reference proteome</keyword>
<comment type="caution">
    <text evidence="1">The sequence shown here is derived from an EMBL/GenBank/DDBJ whole genome shotgun (WGS) entry which is preliminary data.</text>
</comment>
<organism evidence="1 2">
    <name type="scientific">Daphnia magna</name>
    <dbReference type="NCBI Taxonomy" id="35525"/>
    <lineage>
        <taxon>Eukaryota</taxon>
        <taxon>Metazoa</taxon>
        <taxon>Ecdysozoa</taxon>
        <taxon>Arthropoda</taxon>
        <taxon>Crustacea</taxon>
        <taxon>Branchiopoda</taxon>
        <taxon>Diplostraca</taxon>
        <taxon>Cladocera</taxon>
        <taxon>Anomopoda</taxon>
        <taxon>Daphniidae</taxon>
        <taxon>Daphnia</taxon>
    </lineage>
</organism>